<evidence type="ECO:0000313" key="1">
    <source>
        <dbReference type="EMBL" id="KAJ1207117.1"/>
    </source>
</evidence>
<protein>
    <submittedName>
        <fullName evidence="1">Uncharacterized protein</fullName>
    </submittedName>
</protein>
<accession>A0AAV7W2L2</accession>
<sequence length="97" mass="11114">MVLPALHPQPCAPRELPGWAPLLRGVWIHGVPLGAGLTRRRRVLGRWWCLPEPVVFVASEKRSYHDCLQTGKCGGLLRYRRRAGQICFYVPRRLENT</sequence>
<organism evidence="1 2">
    <name type="scientific">Pleurodeles waltl</name>
    <name type="common">Iberian ribbed newt</name>
    <dbReference type="NCBI Taxonomy" id="8319"/>
    <lineage>
        <taxon>Eukaryota</taxon>
        <taxon>Metazoa</taxon>
        <taxon>Chordata</taxon>
        <taxon>Craniata</taxon>
        <taxon>Vertebrata</taxon>
        <taxon>Euteleostomi</taxon>
        <taxon>Amphibia</taxon>
        <taxon>Batrachia</taxon>
        <taxon>Caudata</taxon>
        <taxon>Salamandroidea</taxon>
        <taxon>Salamandridae</taxon>
        <taxon>Pleurodelinae</taxon>
        <taxon>Pleurodeles</taxon>
    </lineage>
</organism>
<comment type="caution">
    <text evidence="1">The sequence shown here is derived from an EMBL/GenBank/DDBJ whole genome shotgun (WGS) entry which is preliminary data.</text>
</comment>
<evidence type="ECO:0000313" key="2">
    <source>
        <dbReference type="Proteomes" id="UP001066276"/>
    </source>
</evidence>
<reference evidence="1" key="1">
    <citation type="journal article" date="2022" name="bioRxiv">
        <title>Sequencing and chromosome-scale assembly of the giantPleurodeles waltlgenome.</title>
        <authorList>
            <person name="Brown T."/>
            <person name="Elewa A."/>
            <person name="Iarovenko S."/>
            <person name="Subramanian E."/>
            <person name="Araus A.J."/>
            <person name="Petzold A."/>
            <person name="Susuki M."/>
            <person name="Suzuki K.-i.T."/>
            <person name="Hayashi T."/>
            <person name="Toyoda A."/>
            <person name="Oliveira C."/>
            <person name="Osipova E."/>
            <person name="Leigh N.D."/>
            <person name="Simon A."/>
            <person name="Yun M.H."/>
        </authorList>
    </citation>
    <scope>NUCLEOTIDE SEQUENCE</scope>
    <source>
        <strain evidence="1">20211129_DDA</strain>
        <tissue evidence="1">Liver</tissue>
    </source>
</reference>
<name>A0AAV7W2L2_PLEWA</name>
<keyword evidence="2" id="KW-1185">Reference proteome</keyword>
<dbReference type="AlphaFoldDB" id="A0AAV7W2L2"/>
<dbReference type="Proteomes" id="UP001066276">
    <property type="component" value="Chromosome 1_2"/>
</dbReference>
<proteinExistence type="predicted"/>
<gene>
    <name evidence="1" type="ORF">NDU88_002509</name>
</gene>
<dbReference type="EMBL" id="JANPWB010000002">
    <property type="protein sequence ID" value="KAJ1207117.1"/>
    <property type="molecule type" value="Genomic_DNA"/>
</dbReference>